<accession>A0A839Z1A1</accession>
<reference evidence="2 3" key="1">
    <citation type="submission" date="2020-08" db="EMBL/GenBank/DDBJ databases">
        <title>Genomic Encyclopedia of Type Strains, Phase IV (KMG-IV): sequencing the most valuable type-strain genomes for metagenomic binning, comparative biology and taxonomic classification.</title>
        <authorList>
            <person name="Goeker M."/>
        </authorList>
    </citation>
    <scope>NUCLEOTIDE SEQUENCE [LARGE SCALE GENOMIC DNA]</scope>
    <source>
        <strain evidence="2 3">DSM 24194</strain>
    </source>
</reference>
<feature type="chain" id="PRO_5033067236" evidence="1">
    <location>
        <begin position="21"/>
        <end position="164"/>
    </location>
</feature>
<sequence>MRKYLAAALSIGLLAAPAAAKQQNATPTGQWVVDVSDAGCTVFREFSAGKEQYFLHVNRYAGDPAMELVVLHKDKLDNEVYRVTGDLVIDDGESALSPEVHRIAMAGGFMRFGVTMDPASHPLGHVDDSLSLHAGRLIDVRLATGPMGRPLEALESCVASEMDG</sequence>
<feature type="signal peptide" evidence="1">
    <location>
        <begin position="1"/>
        <end position="20"/>
    </location>
</feature>
<protein>
    <submittedName>
        <fullName evidence="2">Uncharacterized protein</fullName>
    </submittedName>
</protein>
<keyword evidence="3" id="KW-1185">Reference proteome</keyword>
<evidence type="ECO:0000313" key="3">
    <source>
        <dbReference type="Proteomes" id="UP000578569"/>
    </source>
</evidence>
<dbReference type="RefSeq" id="WP_183934367.1">
    <property type="nucleotide sequence ID" value="NZ_JACICF010000002.1"/>
</dbReference>
<gene>
    <name evidence="2" type="ORF">FHS50_002088</name>
</gene>
<dbReference type="EMBL" id="JACICF010000002">
    <property type="protein sequence ID" value="MBB3765026.1"/>
    <property type="molecule type" value="Genomic_DNA"/>
</dbReference>
<proteinExistence type="predicted"/>
<organism evidence="2 3">
    <name type="scientific">Sphingomicrobium lutaoense</name>
    <dbReference type="NCBI Taxonomy" id="515949"/>
    <lineage>
        <taxon>Bacteria</taxon>
        <taxon>Pseudomonadati</taxon>
        <taxon>Pseudomonadota</taxon>
        <taxon>Alphaproteobacteria</taxon>
        <taxon>Sphingomonadales</taxon>
        <taxon>Sphingomonadaceae</taxon>
        <taxon>Sphingomicrobium</taxon>
    </lineage>
</organism>
<dbReference type="Proteomes" id="UP000578569">
    <property type="component" value="Unassembled WGS sequence"/>
</dbReference>
<keyword evidence="1" id="KW-0732">Signal</keyword>
<evidence type="ECO:0000256" key="1">
    <source>
        <dbReference type="SAM" id="SignalP"/>
    </source>
</evidence>
<name>A0A839Z1A1_9SPHN</name>
<evidence type="ECO:0000313" key="2">
    <source>
        <dbReference type="EMBL" id="MBB3765026.1"/>
    </source>
</evidence>
<comment type="caution">
    <text evidence="2">The sequence shown here is derived from an EMBL/GenBank/DDBJ whole genome shotgun (WGS) entry which is preliminary data.</text>
</comment>
<dbReference type="AlphaFoldDB" id="A0A839Z1A1"/>